<feature type="signal peptide" evidence="8">
    <location>
        <begin position="1"/>
        <end position="32"/>
    </location>
</feature>
<dbReference type="InParanoid" id="A0A482XT33"/>
<dbReference type="GO" id="GO:0005576">
    <property type="term" value="C:extracellular region"/>
    <property type="evidence" value="ECO:0007669"/>
    <property type="project" value="UniProtKB-SubCell"/>
</dbReference>
<dbReference type="SUPFAM" id="SSF48113">
    <property type="entry name" value="Heme-dependent peroxidases"/>
    <property type="match status" value="1"/>
</dbReference>
<dbReference type="SMR" id="A0A482XT33"/>
<dbReference type="InterPro" id="IPR010255">
    <property type="entry name" value="Haem_peroxidase_sf"/>
</dbReference>
<organism evidence="9 10">
    <name type="scientific">Laodelphax striatellus</name>
    <name type="common">Small brown planthopper</name>
    <name type="synonym">Delphax striatella</name>
    <dbReference type="NCBI Taxonomy" id="195883"/>
    <lineage>
        <taxon>Eukaryota</taxon>
        <taxon>Metazoa</taxon>
        <taxon>Ecdysozoa</taxon>
        <taxon>Arthropoda</taxon>
        <taxon>Hexapoda</taxon>
        <taxon>Insecta</taxon>
        <taxon>Pterygota</taxon>
        <taxon>Neoptera</taxon>
        <taxon>Paraneoptera</taxon>
        <taxon>Hemiptera</taxon>
        <taxon>Auchenorrhyncha</taxon>
        <taxon>Fulgoroidea</taxon>
        <taxon>Delphacidae</taxon>
        <taxon>Criomorphinae</taxon>
        <taxon>Laodelphax</taxon>
    </lineage>
</organism>
<feature type="binding site" description="axial binding residue" evidence="7">
    <location>
        <position position="476"/>
    </location>
    <ligand>
        <name>heme b</name>
        <dbReference type="ChEBI" id="CHEBI:60344"/>
    </ligand>
    <ligandPart>
        <name>Fe</name>
        <dbReference type="ChEBI" id="CHEBI:18248"/>
    </ligandPart>
</feature>
<evidence type="ECO:0000256" key="3">
    <source>
        <dbReference type="ARBA" id="ARBA00022559"/>
    </source>
</evidence>
<dbReference type="Proteomes" id="UP000291343">
    <property type="component" value="Unassembled WGS sequence"/>
</dbReference>
<dbReference type="PANTHER" id="PTHR11475">
    <property type="entry name" value="OXIDASE/PEROXIDASE"/>
    <property type="match status" value="1"/>
</dbReference>
<accession>A0A482XT33</accession>
<dbReference type="GO" id="GO:0004601">
    <property type="term" value="F:peroxidase activity"/>
    <property type="evidence" value="ECO:0007669"/>
    <property type="project" value="UniProtKB-KW"/>
</dbReference>
<protein>
    <recommendedName>
        <fullName evidence="11">Chorion peroxidase</fullName>
    </recommendedName>
</protein>
<evidence type="ECO:0000313" key="10">
    <source>
        <dbReference type="Proteomes" id="UP000291343"/>
    </source>
</evidence>
<evidence type="ECO:0000256" key="8">
    <source>
        <dbReference type="SAM" id="SignalP"/>
    </source>
</evidence>
<keyword evidence="10" id="KW-1185">Reference proteome</keyword>
<dbReference type="Gene3D" id="1.10.640.10">
    <property type="entry name" value="Haem peroxidase domain superfamily, animal type"/>
    <property type="match status" value="1"/>
</dbReference>
<dbReference type="Pfam" id="PF03098">
    <property type="entry name" value="An_peroxidase"/>
    <property type="match status" value="1"/>
</dbReference>
<evidence type="ECO:0000256" key="7">
    <source>
        <dbReference type="PIRSR" id="PIRSR619791-2"/>
    </source>
</evidence>
<evidence type="ECO:0000256" key="5">
    <source>
        <dbReference type="ARBA" id="ARBA00022729"/>
    </source>
</evidence>
<keyword evidence="3" id="KW-0560">Oxidoreductase</keyword>
<dbReference type="OrthoDB" id="823504at2759"/>
<dbReference type="AlphaFoldDB" id="A0A482XT33"/>
<dbReference type="GO" id="GO:0006979">
    <property type="term" value="P:response to oxidative stress"/>
    <property type="evidence" value="ECO:0007669"/>
    <property type="project" value="InterPro"/>
</dbReference>
<dbReference type="GO" id="GO:0046872">
    <property type="term" value="F:metal ion binding"/>
    <property type="evidence" value="ECO:0007669"/>
    <property type="project" value="UniProtKB-KW"/>
</dbReference>
<dbReference type="EMBL" id="QKKF02000377">
    <property type="protein sequence ID" value="RZF49173.1"/>
    <property type="molecule type" value="Genomic_DNA"/>
</dbReference>
<feature type="chain" id="PRO_5019774844" description="Chorion peroxidase" evidence="8">
    <location>
        <begin position="33"/>
        <end position="790"/>
    </location>
</feature>
<dbReference type="CDD" id="cd09823">
    <property type="entry name" value="peroxinectin_like"/>
    <property type="match status" value="1"/>
</dbReference>
<keyword evidence="6 7" id="KW-0408">Iron</keyword>
<evidence type="ECO:0000256" key="2">
    <source>
        <dbReference type="ARBA" id="ARBA00022525"/>
    </source>
</evidence>
<evidence type="ECO:0000256" key="1">
    <source>
        <dbReference type="ARBA" id="ARBA00004613"/>
    </source>
</evidence>
<name>A0A482XT33_LAOST</name>
<reference evidence="9 10" key="1">
    <citation type="journal article" date="2017" name="Gigascience">
        <title>Genome sequence of the small brown planthopper, Laodelphax striatellus.</title>
        <authorList>
            <person name="Zhu J."/>
            <person name="Jiang F."/>
            <person name="Wang X."/>
            <person name="Yang P."/>
            <person name="Bao Y."/>
            <person name="Zhao W."/>
            <person name="Wang W."/>
            <person name="Lu H."/>
            <person name="Wang Q."/>
            <person name="Cui N."/>
            <person name="Li J."/>
            <person name="Chen X."/>
            <person name="Luo L."/>
            <person name="Yu J."/>
            <person name="Kang L."/>
            <person name="Cui F."/>
        </authorList>
    </citation>
    <scope>NUCLEOTIDE SEQUENCE [LARGE SCALE GENOMIC DNA]</scope>
    <source>
        <strain evidence="9">Lst14</strain>
    </source>
</reference>
<dbReference type="InterPro" id="IPR037120">
    <property type="entry name" value="Haem_peroxidase_sf_animal"/>
</dbReference>
<comment type="caution">
    <text evidence="9">The sequence shown here is derived from an EMBL/GenBank/DDBJ whole genome shotgun (WGS) entry which is preliminary data.</text>
</comment>
<dbReference type="PANTHER" id="PTHR11475:SF106">
    <property type="entry name" value="CURLY SU"/>
    <property type="match status" value="1"/>
</dbReference>
<evidence type="ECO:0008006" key="11">
    <source>
        <dbReference type="Google" id="ProtNLM"/>
    </source>
</evidence>
<dbReference type="PRINTS" id="PR00457">
    <property type="entry name" value="ANPEROXIDASE"/>
</dbReference>
<sequence>MATRLTLLRSLRSTRCFLIILSTMSLLSPANMRECALKLPGTNRIDGRPLCITHEDVNQAFSDARQKVGLRSVALREVSDIMLDQLGTTLQETTRILATRFRLSGDELWEAVPKADVSRTEAAKRCPLWLRSEAGGDGGGGCSATRFRRHDGSCNNLRHSTWGAARTPFKRLLPPEYADGISAPRLGVNRFPLPPARAVSSRVHRDFSRDHEHNVTMMFVAWGQLIDHDLTLTAEAKEPVTRRDPDCCSGQTPKHPNCLPANVPHDDPFYRKYNQRCISVLRSLAGARPDCRLGPRVQINSLTSYIDANFVYGSSFRKADSLRLLRGGLMRTSSPFQGQGLKPLLPPKTEQPDDGCIRHKPGVFCFYAGDNRVNEQLALGVLHTVFVRVHNQIATELSKINQHWDDETLYQETRHIVAAIVQHITYGEFLPLLLGQETMRQYGLNLKQEGYSNSYDPEVDASIPASFATAAFRFGHSLLPSAMEKRSASHHIIGEKKLSEMLQQPYDLYRPGLVDQYLIGMIDQLAQAMDDSITEEVTNHLFQEPEKHFGKDLATINILRAREHGVPGFIKYKRLCGSDDIDDWPKMVYHFRNSTIDHYLDLYSDIEDIDLWSAGVAEVPRRGSLVGPTFNCIIAGTFRDVKRGDRFWYENDGWPSSFTPEQLSEIRKIKLSRLLCDGGDNIPTLQLRAMEISDYNVNPRVSCSSTSLPTLDLTYWKDFTSNKGPDEYLAENSVSLKPVETFFEDSSYFPSSSLSNSGNRFETIDSDTLIQPWNESTSFSTFTGSSFPYR</sequence>
<evidence type="ECO:0000313" key="9">
    <source>
        <dbReference type="EMBL" id="RZF49173.1"/>
    </source>
</evidence>
<keyword evidence="4 7" id="KW-0349">Heme</keyword>
<dbReference type="PROSITE" id="PS50292">
    <property type="entry name" value="PEROXIDASE_3"/>
    <property type="match status" value="1"/>
</dbReference>
<comment type="subcellular location">
    <subcellularLocation>
        <location evidence="1">Secreted</location>
    </subcellularLocation>
</comment>
<dbReference type="FunFam" id="1.10.640.10:FF:000003">
    <property type="entry name" value="chorion peroxidase"/>
    <property type="match status" value="1"/>
</dbReference>
<evidence type="ECO:0000256" key="6">
    <source>
        <dbReference type="ARBA" id="ARBA00023004"/>
    </source>
</evidence>
<proteinExistence type="predicted"/>
<dbReference type="GO" id="GO:0022412">
    <property type="term" value="P:cellular process involved in reproduction in multicellular organism"/>
    <property type="evidence" value="ECO:0007669"/>
    <property type="project" value="UniProtKB-ARBA"/>
</dbReference>
<keyword evidence="5 8" id="KW-0732">Signal</keyword>
<evidence type="ECO:0000256" key="4">
    <source>
        <dbReference type="ARBA" id="ARBA00022617"/>
    </source>
</evidence>
<keyword evidence="7" id="KW-0479">Metal-binding</keyword>
<dbReference type="GO" id="GO:0020037">
    <property type="term" value="F:heme binding"/>
    <property type="evidence" value="ECO:0007669"/>
    <property type="project" value="InterPro"/>
</dbReference>
<keyword evidence="3" id="KW-0575">Peroxidase</keyword>
<gene>
    <name evidence="9" type="ORF">LSTR_LSTR008459</name>
</gene>
<keyword evidence="2" id="KW-0964">Secreted</keyword>
<dbReference type="InterPro" id="IPR019791">
    <property type="entry name" value="Haem_peroxidase_animal"/>
</dbReference>